<organism evidence="1 2">
    <name type="scientific">Pyrobaculum calidifontis (strain DSM 21063 / JCM 11548 / VA1)</name>
    <dbReference type="NCBI Taxonomy" id="410359"/>
    <lineage>
        <taxon>Archaea</taxon>
        <taxon>Thermoproteota</taxon>
        <taxon>Thermoprotei</taxon>
        <taxon>Thermoproteales</taxon>
        <taxon>Thermoproteaceae</taxon>
        <taxon>Pyrobaculum</taxon>
    </lineage>
</organism>
<keyword evidence="2" id="KW-1185">Reference proteome</keyword>
<dbReference type="Proteomes" id="UP000001431">
    <property type="component" value="Chromosome"/>
</dbReference>
<dbReference type="GeneID" id="4908858"/>
<sequence>MKGPDLKEVWTSKRKTPDGYYVVALGLYAKEALGLEAERVGKFYIYKTKSWEEVKKIINRAKALGLEVRE</sequence>
<gene>
    <name evidence="1" type="ordered locus">Pcal_0559</name>
</gene>
<accession>A3MTL9</accession>
<dbReference type="OrthoDB" id="23590at2157"/>
<dbReference type="AlphaFoldDB" id="A3MTL9"/>
<proteinExistence type="predicted"/>
<dbReference type="HOGENOM" id="CLU_186531_0_0_2"/>
<evidence type="ECO:0000313" key="2">
    <source>
        <dbReference type="Proteomes" id="UP000001431"/>
    </source>
</evidence>
<name>A3MTL9_PYRCJ</name>
<dbReference type="EMBL" id="CP000561">
    <property type="protein sequence ID" value="ABO07986.1"/>
    <property type="molecule type" value="Genomic_DNA"/>
</dbReference>
<dbReference type="eggNOG" id="arCOG05539">
    <property type="taxonomic scope" value="Archaea"/>
</dbReference>
<dbReference type="KEGG" id="pcl:Pcal_0559"/>
<dbReference type="STRING" id="410359.Pcal_0559"/>
<dbReference type="RefSeq" id="WP_011849244.1">
    <property type="nucleotide sequence ID" value="NC_009073.1"/>
</dbReference>
<protein>
    <submittedName>
        <fullName evidence="1">Uncharacterized protein</fullName>
    </submittedName>
</protein>
<reference evidence="1" key="1">
    <citation type="submission" date="2007-02" db="EMBL/GenBank/DDBJ databases">
        <title>Complete sequence of Pyrobaculum calidifontis JCM 11548.</title>
        <authorList>
            <consortium name="US DOE Joint Genome Institute"/>
            <person name="Copeland A."/>
            <person name="Lucas S."/>
            <person name="Lapidus A."/>
            <person name="Barry K."/>
            <person name="Glavina del Rio T."/>
            <person name="Dalin E."/>
            <person name="Tice H."/>
            <person name="Pitluck S."/>
            <person name="Chain P."/>
            <person name="Malfatti S."/>
            <person name="Shin M."/>
            <person name="Vergez L."/>
            <person name="Schmutz J."/>
            <person name="Larimer F."/>
            <person name="Land M."/>
            <person name="Hauser L."/>
            <person name="Kyrpides N."/>
            <person name="Mikhailova N."/>
            <person name="Cozen A.E."/>
            <person name="Fitz-Gibbon S.T."/>
            <person name="House C.H."/>
            <person name="Saltikov C."/>
            <person name="Lowe T.M."/>
            <person name="Richardson P."/>
        </authorList>
    </citation>
    <scope>NUCLEOTIDE SEQUENCE [LARGE SCALE GENOMIC DNA]</scope>
    <source>
        <strain evidence="1">JCM 11548</strain>
    </source>
</reference>
<evidence type="ECO:0000313" key="1">
    <source>
        <dbReference type="EMBL" id="ABO07986.1"/>
    </source>
</evidence>